<comment type="function">
    <text evidence="13">Glucosidase involved in the degradation of cellulosic biomass. Active on lichenan.</text>
</comment>
<evidence type="ECO:0000256" key="17">
    <source>
        <dbReference type="SAM" id="Phobius"/>
    </source>
</evidence>
<evidence type="ECO:0000256" key="14">
    <source>
        <dbReference type="ARBA" id="ARBA00038929"/>
    </source>
</evidence>
<dbReference type="PANTHER" id="PTHR31297:SF34">
    <property type="entry name" value="GLUCAN 1,3-BETA-GLUCOSIDASE 2"/>
    <property type="match status" value="1"/>
</dbReference>
<dbReference type="GO" id="GO:0071555">
    <property type="term" value="P:cell wall organization"/>
    <property type="evidence" value="ECO:0007669"/>
    <property type="project" value="UniProtKB-KW"/>
</dbReference>
<name>A0A9W7SIY8_9PEZI</name>
<feature type="domain" description="Glycoside hydrolase family 5" evidence="19">
    <location>
        <begin position="1013"/>
        <end position="1251"/>
    </location>
</feature>
<keyword evidence="4 17" id="KW-0812">Transmembrane</keyword>
<dbReference type="Pfam" id="PF00328">
    <property type="entry name" value="His_Phos_2"/>
    <property type="match status" value="1"/>
</dbReference>
<keyword evidence="11" id="KW-0961">Cell wall biogenesis/degradation</keyword>
<dbReference type="OrthoDB" id="6509975at2759"/>
<accession>A0A9W7SIY8</accession>
<reference evidence="20 21" key="1">
    <citation type="journal article" date="2018" name="IMA Fungus">
        <title>IMA Genome-F 10: Nine draft genome sequences of Claviceps purpurea s.lat., including C. arundinis, C. humidiphila, and C. cf. spartinae, pseudomolecules for the pitch canker pathogen Fusarium circinatum, draft genome of Davidsoniella eucalypti, Grosmannia galeiformis, Quambalaria eucalypti, and Teratosphaeria destructans.</title>
        <authorList>
            <person name="Wingfield B.D."/>
            <person name="Liu M."/>
            <person name="Nguyen H.D."/>
            <person name="Lane F.A."/>
            <person name="Morgan S.W."/>
            <person name="De Vos L."/>
            <person name="Wilken P.M."/>
            <person name="Duong T.A."/>
            <person name="Aylward J."/>
            <person name="Coetzee M.P."/>
            <person name="Dadej K."/>
            <person name="De Beer Z.W."/>
            <person name="Findlay W."/>
            <person name="Havenga M."/>
            <person name="Kolarik M."/>
            <person name="Menzies J.G."/>
            <person name="Naidoo K."/>
            <person name="Pochopski O."/>
            <person name="Shoukouhi P."/>
            <person name="Santana Q.C."/>
            <person name="Seifert K.A."/>
            <person name="Soal N."/>
            <person name="Steenkamp E.T."/>
            <person name="Tatham C.T."/>
            <person name="van der Nest M.A."/>
            <person name="Wingfield M.J."/>
        </authorList>
    </citation>
    <scope>NUCLEOTIDE SEQUENCE [LARGE SCALE GENOMIC DNA]</scope>
    <source>
        <strain evidence="20">CMW44962</strain>
    </source>
</reference>
<evidence type="ECO:0000256" key="12">
    <source>
        <dbReference type="ARBA" id="ARBA00036824"/>
    </source>
</evidence>
<dbReference type="GO" id="GO:0009986">
    <property type="term" value="C:cell surface"/>
    <property type="evidence" value="ECO:0007669"/>
    <property type="project" value="TreeGrafter"/>
</dbReference>
<dbReference type="Gene3D" id="3.40.50.1240">
    <property type="entry name" value="Phosphoglycerate mutase-like"/>
    <property type="match status" value="1"/>
</dbReference>
<dbReference type="InterPro" id="IPR001547">
    <property type="entry name" value="Glyco_hydro_5"/>
</dbReference>
<keyword evidence="9" id="KW-0325">Glycoprotein</keyword>
<feature type="compositionally biased region" description="Basic residues" evidence="16">
    <location>
        <begin position="581"/>
        <end position="591"/>
    </location>
</feature>
<evidence type="ECO:0000256" key="11">
    <source>
        <dbReference type="ARBA" id="ARBA00023316"/>
    </source>
</evidence>
<dbReference type="InterPro" id="IPR017853">
    <property type="entry name" value="GH"/>
</dbReference>
<evidence type="ECO:0000256" key="5">
    <source>
        <dbReference type="ARBA" id="ARBA00022801"/>
    </source>
</evidence>
<feature type="compositionally biased region" description="Basic and acidic residues" evidence="16">
    <location>
        <begin position="811"/>
        <end position="824"/>
    </location>
</feature>
<dbReference type="CDD" id="cd07061">
    <property type="entry name" value="HP_HAP_like"/>
    <property type="match status" value="1"/>
</dbReference>
<dbReference type="FunFam" id="3.20.20.80:FF:000033">
    <property type="entry name" value="Glucan 1,3-beta-glucosidase A"/>
    <property type="match status" value="1"/>
</dbReference>
<feature type="region of interest" description="Disordered" evidence="16">
    <location>
        <begin position="780"/>
        <end position="833"/>
    </location>
</feature>
<feature type="compositionally biased region" description="Basic and acidic residues" evidence="16">
    <location>
        <begin position="697"/>
        <end position="726"/>
    </location>
</feature>
<evidence type="ECO:0000259" key="19">
    <source>
        <dbReference type="Pfam" id="PF00150"/>
    </source>
</evidence>
<dbReference type="EC" id="3.2.1.58" evidence="14"/>
<evidence type="ECO:0000256" key="9">
    <source>
        <dbReference type="ARBA" id="ARBA00023180"/>
    </source>
</evidence>
<evidence type="ECO:0000256" key="16">
    <source>
        <dbReference type="SAM" id="MobiDB-lite"/>
    </source>
</evidence>
<comment type="subcellular location">
    <subcellularLocation>
        <location evidence="1">Cell membrane</location>
        <topology evidence="1">Single-pass type II membrane protein</topology>
    </subcellularLocation>
</comment>
<comment type="caution">
    <text evidence="20">The sequence shown here is derived from an EMBL/GenBank/DDBJ whole genome shotgun (WGS) entry which is preliminary data.</text>
</comment>
<evidence type="ECO:0000256" key="1">
    <source>
        <dbReference type="ARBA" id="ARBA00004401"/>
    </source>
</evidence>
<dbReference type="GO" id="GO:0005576">
    <property type="term" value="C:extracellular region"/>
    <property type="evidence" value="ECO:0007669"/>
    <property type="project" value="TreeGrafter"/>
</dbReference>
<dbReference type="Proteomes" id="UP001138500">
    <property type="component" value="Unassembled WGS sequence"/>
</dbReference>
<feature type="transmembrane region" description="Helical" evidence="17">
    <location>
        <begin position="843"/>
        <end position="864"/>
    </location>
</feature>
<dbReference type="EMBL" id="RIBY02002511">
    <property type="protein sequence ID" value="KAH9810765.1"/>
    <property type="molecule type" value="Genomic_DNA"/>
</dbReference>
<feature type="signal peptide" evidence="18">
    <location>
        <begin position="1"/>
        <end position="20"/>
    </location>
</feature>
<feature type="region of interest" description="Disordered" evidence="16">
    <location>
        <begin position="554"/>
        <end position="669"/>
    </location>
</feature>
<feature type="compositionally biased region" description="Gly residues" evidence="16">
    <location>
        <begin position="791"/>
        <end position="804"/>
    </location>
</feature>
<keyword evidence="3" id="KW-1003">Cell membrane</keyword>
<evidence type="ECO:0000256" key="18">
    <source>
        <dbReference type="SAM" id="SignalP"/>
    </source>
</evidence>
<gene>
    <name evidence="20" type="ORF">Tdes44962_MAKER05996</name>
</gene>
<keyword evidence="5 20" id="KW-0378">Hydrolase</keyword>
<dbReference type="PANTHER" id="PTHR31297">
    <property type="entry name" value="GLUCAN ENDO-1,6-BETA-GLUCOSIDASE B"/>
    <property type="match status" value="1"/>
</dbReference>
<sequence>MVVLEYMGIVIAALVGQAWAATCTDDNLISDINVISQYWGQISTYRDNADDYFGVQHVGLPDGCQIEQAHSLQRHAQRFPTGSFDDGLNDERFSAKVYNFTSANPSEKFTGPLAFLNSYRYMMGESYLTNIGADTEFVSGSTFWNRYGRILYNATAGQVQYNASYPNGTARPKPVLRTTGQSRIENSQINWALGFFGVSWYETPQPSLASFGNGSLFDVVIIPEGGTENNTLASYDSCFEDTLQSGDLGNMDLFYQYVPLYLKNATARMNQYAPPGFSFTVNDTYAMQSLCAYEHGYIGTSDFCGLFTEAEWQGFEQTLDIEYYYDYAWGSPTGRAQGLGYQQELLARLTNQYITSSNSSVNSSLDNNAADFPLGRPFYADFTHDDIIVSYLTSASVDYFREAPSLTQYPPDPNRHFQLSHLTPFGARLITEVIGCDCANPTAVHEQRTYYYPSQYGYDPANAKYKFIRQRLNNGIVPLNTIRGGYCLGRTDGLCAMDKYLASQYEAESLANYQEVCFANYTIIDPYNGNDYDGRITSVTGGIVFHPGMITADRIIPGTDSSMPSSRSQPRDPHDDPRGSAARRQRRRRTHQRVDSDGGLLPPKTPRRRDDDDDRVYVETTYYDDGQGSPSKSRPKRRPDERDGERRRRRESESRYTESRSSASAALSAGQLARLDQLNRHLGWEDEDHGPGRRRAREREEELARRDGRQEEWEREERERRREEHRERKRRKREQEEREKAAVLAAMAAPRGDEEDSGCVRDRPLKSRYAGTVRDAGRVVSGQRLERGRLRGGAGGAGGAGSSDGGYSDEETYRGDEYRKREGTSTDLEFEESEKKRKRKRNILIIVGIVLLILVIAIPVGVVLSKRKNNNGSGSSSAATTSTPANSNLDGMSESDIPKPYQGTSFDPFTWYDTQDFNVTFTSELVGGLPLMGLNSTWDDTARANPNVKPLNESWTYGTDLIRGVNLGGWLSIEPVITPSLFSSYNTHDNVIDEYTLSQTLGTNKAKTTIEKHYSSFVSEQTFANISAAGFDHVRIPFSYWAVVTYDGDPYVANISFRYLLRGIEWARKYGLRVNLDLHGAPGSQNGWNHSGRQGTIGWLNGTDGDLNANRTIEIHHQLSTFFTQPRYKNIITMYGLVNEPRMVELDQDAVIAWSETAIATIRGNGFDGIVIFGDGFMGLDNWQGKFSNINKTNLLLDVHQYVIFNTQQLVLDHYDKIIFACAGWTAQALRSENTATGFGPTLCGEWSQADTDCAQYLNNVGVGSRWEGTLNYASGLGGSTASSVLTPTCPLQSHACSCDGANADPSAYSAEYKKWLLMFAEAQMHSFEQGWGWFYWTWQTESAAQWSYRDGLANGILPELAYKRDFNCESGGIPMFNQSGLPEYY</sequence>
<evidence type="ECO:0000256" key="2">
    <source>
        <dbReference type="ARBA" id="ARBA00005641"/>
    </source>
</evidence>
<evidence type="ECO:0000256" key="10">
    <source>
        <dbReference type="ARBA" id="ARBA00023295"/>
    </source>
</evidence>
<evidence type="ECO:0000256" key="6">
    <source>
        <dbReference type="ARBA" id="ARBA00022968"/>
    </source>
</evidence>
<feature type="compositionally biased region" description="Low complexity" evidence="16">
    <location>
        <begin position="659"/>
        <end position="669"/>
    </location>
</feature>
<dbReference type="Gene3D" id="3.20.20.80">
    <property type="entry name" value="Glycosidases"/>
    <property type="match status" value="1"/>
</dbReference>
<evidence type="ECO:0000256" key="13">
    <source>
        <dbReference type="ARBA" id="ARBA00037126"/>
    </source>
</evidence>
<feature type="compositionally biased region" description="Low complexity" evidence="16">
    <location>
        <begin position="869"/>
        <end position="888"/>
    </location>
</feature>
<feature type="region of interest" description="Disordered" evidence="16">
    <location>
        <begin position="869"/>
        <end position="897"/>
    </location>
</feature>
<evidence type="ECO:0000256" key="8">
    <source>
        <dbReference type="ARBA" id="ARBA00023136"/>
    </source>
</evidence>
<keyword evidence="6" id="KW-0735">Signal-anchor</keyword>
<dbReference type="Pfam" id="PF00150">
    <property type="entry name" value="Cellulase"/>
    <property type="match status" value="1"/>
</dbReference>
<dbReference type="InterPro" id="IPR000560">
    <property type="entry name" value="His_Pase_clade-2"/>
</dbReference>
<keyword evidence="7 17" id="KW-1133">Transmembrane helix</keyword>
<evidence type="ECO:0000256" key="4">
    <source>
        <dbReference type="ARBA" id="ARBA00022692"/>
    </source>
</evidence>
<feature type="region of interest" description="Disordered" evidence="16">
    <location>
        <begin position="683"/>
        <end position="763"/>
    </location>
</feature>
<evidence type="ECO:0000256" key="7">
    <source>
        <dbReference type="ARBA" id="ARBA00022989"/>
    </source>
</evidence>
<comment type="catalytic activity">
    <reaction evidence="12">
        <text>Successive hydrolysis of beta-D-glucose units from the non-reducing ends of (1-&gt;3)-beta-D-glucans, releasing alpha-glucose.</text>
        <dbReference type="EC" id="3.2.1.58"/>
    </reaction>
</comment>
<evidence type="ECO:0000313" key="21">
    <source>
        <dbReference type="Proteomes" id="UP001138500"/>
    </source>
</evidence>
<reference evidence="20 21" key="2">
    <citation type="journal article" date="2021" name="Curr. Genet.">
        <title>Genetic response to nitrogen starvation in the aggressive Eucalyptus foliar pathogen Teratosphaeria destructans.</title>
        <authorList>
            <person name="Havenga M."/>
            <person name="Wingfield B.D."/>
            <person name="Wingfield M.J."/>
            <person name="Dreyer L.L."/>
            <person name="Roets F."/>
            <person name="Aylward J."/>
        </authorList>
    </citation>
    <scope>NUCLEOTIDE SEQUENCE [LARGE SCALE GENOMIC DNA]</scope>
    <source>
        <strain evidence="20">CMW44962</strain>
    </source>
</reference>
<feature type="compositionally biased region" description="Polar residues" evidence="16">
    <location>
        <begin position="559"/>
        <end position="568"/>
    </location>
</feature>
<dbReference type="SUPFAM" id="SSF51445">
    <property type="entry name" value="(Trans)glycosidases"/>
    <property type="match status" value="1"/>
</dbReference>
<keyword evidence="21" id="KW-1185">Reference proteome</keyword>
<dbReference type="GO" id="GO:0005886">
    <property type="term" value="C:plasma membrane"/>
    <property type="evidence" value="ECO:0007669"/>
    <property type="project" value="UniProtKB-SubCell"/>
</dbReference>
<feature type="chain" id="PRO_5040819452" description="glucan 1,3-beta-glucosidase" evidence="18">
    <location>
        <begin position="21"/>
        <end position="1386"/>
    </location>
</feature>
<keyword evidence="8 17" id="KW-0472">Membrane</keyword>
<keyword evidence="18" id="KW-0732">Signal</keyword>
<evidence type="ECO:0000256" key="15">
    <source>
        <dbReference type="ARBA" id="ARBA00041260"/>
    </source>
</evidence>
<comment type="similarity">
    <text evidence="2">Belongs to the glycosyl hydrolase 5 (cellulase A) family.</text>
</comment>
<evidence type="ECO:0000313" key="20">
    <source>
        <dbReference type="EMBL" id="KAH9810765.1"/>
    </source>
</evidence>
<organism evidence="20 21">
    <name type="scientific">Teratosphaeria destructans</name>
    <dbReference type="NCBI Taxonomy" id="418781"/>
    <lineage>
        <taxon>Eukaryota</taxon>
        <taxon>Fungi</taxon>
        <taxon>Dikarya</taxon>
        <taxon>Ascomycota</taxon>
        <taxon>Pezizomycotina</taxon>
        <taxon>Dothideomycetes</taxon>
        <taxon>Dothideomycetidae</taxon>
        <taxon>Mycosphaerellales</taxon>
        <taxon>Teratosphaeriaceae</taxon>
        <taxon>Teratosphaeria</taxon>
    </lineage>
</organism>
<protein>
    <recommendedName>
        <fullName evidence="14">glucan 1,3-beta-glucosidase</fullName>
        <ecNumber evidence="14">3.2.1.58</ecNumber>
    </recommendedName>
    <alternativeName>
        <fullName evidence="15">Exo-1,3-beta-glucanase D</fullName>
    </alternativeName>
</protein>
<evidence type="ECO:0000256" key="3">
    <source>
        <dbReference type="ARBA" id="ARBA00022475"/>
    </source>
</evidence>
<dbReference type="InterPro" id="IPR029033">
    <property type="entry name" value="His_PPase_superfam"/>
</dbReference>
<feature type="compositionally biased region" description="Basic and acidic residues" evidence="16">
    <location>
        <begin position="569"/>
        <end position="578"/>
    </location>
</feature>
<keyword evidence="10" id="KW-0326">Glycosidase</keyword>
<feature type="compositionally biased region" description="Basic and acidic residues" evidence="16">
    <location>
        <begin position="638"/>
        <end position="658"/>
    </location>
</feature>
<dbReference type="InterPro" id="IPR050386">
    <property type="entry name" value="Glycosyl_hydrolase_5"/>
</dbReference>
<proteinExistence type="inferred from homology"/>
<dbReference type="GO" id="GO:0009251">
    <property type="term" value="P:glucan catabolic process"/>
    <property type="evidence" value="ECO:0007669"/>
    <property type="project" value="TreeGrafter"/>
</dbReference>
<dbReference type="GO" id="GO:0004338">
    <property type="term" value="F:glucan exo-1,3-beta-glucosidase activity"/>
    <property type="evidence" value="ECO:0007669"/>
    <property type="project" value="UniProtKB-EC"/>
</dbReference>
<dbReference type="SUPFAM" id="SSF53254">
    <property type="entry name" value="Phosphoglycerate mutase-like"/>
    <property type="match status" value="1"/>
</dbReference>